<dbReference type="AlphaFoldDB" id="A0A1Q9DQN5"/>
<dbReference type="EMBL" id="LSRX01000431">
    <property type="protein sequence ID" value="OLP97465.1"/>
    <property type="molecule type" value="Genomic_DNA"/>
</dbReference>
<feature type="region of interest" description="Disordered" evidence="1">
    <location>
        <begin position="1"/>
        <end position="28"/>
    </location>
</feature>
<feature type="transmembrane region" description="Helical" evidence="2">
    <location>
        <begin position="86"/>
        <end position="107"/>
    </location>
</feature>
<sequence length="260" mass="29220">MGALTSRPKASDYKKVAEDETPQSGAEDSIFDDLCEGQANSLVLKNLLTCPLGVPAEVRTILKDKREHPDARVGSKLTMFDSCGPAVFLLWPATIMNLCFAIFLPWFANMHTECSDFGTPSYPGWLWVIFAPFLAAMLAIEWRCLTYIVVPFLQWLPAMPMPFFKEPPFLLWLSYSSAVSVISHMDVMTQGLFLATTLHTFECPGYQHVNDAWEEVWSTSIFSWATWGSSLETLVIISWAVLILQIMLFAFFALPAQGKE</sequence>
<feature type="transmembrane region" description="Helical" evidence="2">
    <location>
        <begin position="127"/>
        <end position="156"/>
    </location>
</feature>
<evidence type="ECO:0000313" key="4">
    <source>
        <dbReference type="Proteomes" id="UP000186817"/>
    </source>
</evidence>
<evidence type="ECO:0008006" key="5">
    <source>
        <dbReference type="Google" id="ProtNLM"/>
    </source>
</evidence>
<reference evidence="3 4" key="1">
    <citation type="submission" date="2016-02" db="EMBL/GenBank/DDBJ databases">
        <title>Genome analysis of coral dinoflagellate symbionts highlights evolutionary adaptations to a symbiotic lifestyle.</title>
        <authorList>
            <person name="Aranda M."/>
            <person name="Li Y."/>
            <person name="Liew Y.J."/>
            <person name="Baumgarten S."/>
            <person name="Simakov O."/>
            <person name="Wilson M."/>
            <person name="Piel J."/>
            <person name="Ashoor H."/>
            <person name="Bougouffa S."/>
            <person name="Bajic V.B."/>
            <person name="Ryu T."/>
            <person name="Ravasi T."/>
            <person name="Bayer T."/>
            <person name="Micklem G."/>
            <person name="Kim H."/>
            <person name="Bhak J."/>
            <person name="Lajeunesse T.C."/>
            <person name="Voolstra C.R."/>
        </authorList>
    </citation>
    <scope>NUCLEOTIDE SEQUENCE [LARGE SCALE GENOMIC DNA]</scope>
    <source>
        <strain evidence="3 4">CCMP2467</strain>
    </source>
</reference>
<evidence type="ECO:0000256" key="1">
    <source>
        <dbReference type="SAM" id="MobiDB-lite"/>
    </source>
</evidence>
<evidence type="ECO:0000313" key="3">
    <source>
        <dbReference type="EMBL" id="OLP97465.1"/>
    </source>
</evidence>
<dbReference type="OrthoDB" id="445604at2759"/>
<feature type="compositionally biased region" description="Basic and acidic residues" evidence="1">
    <location>
        <begin position="9"/>
        <end position="18"/>
    </location>
</feature>
<comment type="caution">
    <text evidence="3">The sequence shown here is derived from an EMBL/GenBank/DDBJ whole genome shotgun (WGS) entry which is preliminary data.</text>
</comment>
<accession>A0A1Q9DQN5</accession>
<keyword evidence="2" id="KW-0812">Transmembrane</keyword>
<keyword evidence="4" id="KW-1185">Reference proteome</keyword>
<name>A0A1Q9DQN5_SYMMI</name>
<keyword evidence="2" id="KW-0472">Membrane</keyword>
<gene>
    <name evidence="3" type="ORF">AK812_SmicGene20194</name>
</gene>
<keyword evidence="2" id="KW-1133">Transmembrane helix</keyword>
<protein>
    <recommendedName>
        <fullName evidence="5">Transmembrane protein</fullName>
    </recommendedName>
</protein>
<feature type="transmembrane region" description="Helical" evidence="2">
    <location>
        <begin position="234"/>
        <end position="254"/>
    </location>
</feature>
<organism evidence="3 4">
    <name type="scientific">Symbiodinium microadriaticum</name>
    <name type="common">Dinoflagellate</name>
    <name type="synonym">Zooxanthella microadriatica</name>
    <dbReference type="NCBI Taxonomy" id="2951"/>
    <lineage>
        <taxon>Eukaryota</taxon>
        <taxon>Sar</taxon>
        <taxon>Alveolata</taxon>
        <taxon>Dinophyceae</taxon>
        <taxon>Suessiales</taxon>
        <taxon>Symbiodiniaceae</taxon>
        <taxon>Symbiodinium</taxon>
    </lineage>
</organism>
<evidence type="ECO:0000256" key="2">
    <source>
        <dbReference type="SAM" id="Phobius"/>
    </source>
</evidence>
<dbReference type="Proteomes" id="UP000186817">
    <property type="component" value="Unassembled WGS sequence"/>
</dbReference>
<proteinExistence type="predicted"/>